<feature type="compositionally biased region" description="Low complexity" evidence="1">
    <location>
        <begin position="11"/>
        <end position="20"/>
    </location>
</feature>
<sequence>MKENHHPPPSSFTSSSSNSSSPDSSLNSLAANLSLFLAFFFFLSASTIAASASAAACILAAARCARPRRPLPPNHYTITIIVFTNTAILYTILILGVTFDMGSFIPGTLEEWWLGESIGELCSGMAEGSGAGASTEGLHGRSRACIEVKPRILVSKQKGNKRAGVFSKATRMITTILNNKKLQKR</sequence>
<evidence type="ECO:0000256" key="2">
    <source>
        <dbReference type="SAM" id="Phobius"/>
    </source>
</evidence>
<dbReference type="EMBL" id="JACGWK010000013">
    <property type="protein sequence ID" value="KAL0318340.1"/>
    <property type="molecule type" value="Genomic_DNA"/>
</dbReference>
<keyword evidence="2" id="KW-1133">Transmembrane helix</keyword>
<feature type="transmembrane region" description="Helical" evidence="2">
    <location>
        <begin position="35"/>
        <end position="62"/>
    </location>
</feature>
<proteinExistence type="predicted"/>
<feature type="transmembrane region" description="Helical" evidence="2">
    <location>
        <begin position="74"/>
        <end position="99"/>
    </location>
</feature>
<keyword evidence="2" id="KW-0472">Membrane</keyword>
<protein>
    <submittedName>
        <fullName evidence="3">Uncharacterized protein</fullName>
    </submittedName>
</protein>
<keyword evidence="2" id="KW-0812">Transmembrane</keyword>
<dbReference type="AlphaFoldDB" id="A0AAW2LIS1"/>
<accession>A0AAW2LIS1</accession>
<reference evidence="3" key="2">
    <citation type="journal article" date="2024" name="Plant">
        <title>Genomic evolution and insights into agronomic trait innovations of Sesamum species.</title>
        <authorList>
            <person name="Miao H."/>
            <person name="Wang L."/>
            <person name="Qu L."/>
            <person name="Liu H."/>
            <person name="Sun Y."/>
            <person name="Le M."/>
            <person name="Wang Q."/>
            <person name="Wei S."/>
            <person name="Zheng Y."/>
            <person name="Lin W."/>
            <person name="Duan Y."/>
            <person name="Cao H."/>
            <person name="Xiong S."/>
            <person name="Wang X."/>
            <person name="Wei L."/>
            <person name="Li C."/>
            <person name="Ma Q."/>
            <person name="Ju M."/>
            <person name="Zhao R."/>
            <person name="Li G."/>
            <person name="Mu C."/>
            <person name="Tian Q."/>
            <person name="Mei H."/>
            <person name="Zhang T."/>
            <person name="Gao T."/>
            <person name="Zhang H."/>
        </authorList>
    </citation>
    <scope>NUCLEOTIDE SEQUENCE</scope>
    <source>
        <strain evidence="3">G01</strain>
    </source>
</reference>
<reference evidence="3" key="1">
    <citation type="submission" date="2020-06" db="EMBL/GenBank/DDBJ databases">
        <authorList>
            <person name="Li T."/>
            <person name="Hu X."/>
            <person name="Zhang T."/>
            <person name="Song X."/>
            <person name="Zhang H."/>
            <person name="Dai N."/>
            <person name="Sheng W."/>
            <person name="Hou X."/>
            <person name="Wei L."/>
        </authorList>
    </citation>
    <scope>NUCLEOTIDE SEQUENCE</scope>
    <source>
        <strain evidence="3">G01</strain>
        <tissue evidence="3">Leaf</tissue>
    </source>
</reference>
<name>A0AAW2LIS1_9LAMI</name>
<gene>
    <name evidence="3" type="ORF">Sangu_1990200</name>
</gene>
<feature type="region of interest" description="Disordered" evidence="1">
    <location>
        <begin position="1"/>
        <end position="20"/>
    </location>
</feature>
<evidence type="ECO:0000313" key="3">
    <source>
        <dbReference type="EMBL" id="KAL0318340.1"/>
    </source>
</evidence>
<organism evidence="3">
    <name type="scientific">Sesamum angustifolium</name>
    <dbReference type="NCBI Taxonomy" id="2727405"/>
    <lineage>
        <taxon>Eukaryota</taxon>
        <taxon>Viridiplantae</taxon>
        <taxon>Streptophyta</taxon>
        <taxon>Embryophyta</taxon>
        <taxon>Tracheophyta</taxon>
        <taxon>Spermatophyta</taxon>
        <taxon>Magnoliopsida</taxon>
        <taxon>eudicotyledons</taxon>
        <taxon>Gunneridae</taxon>
        <taxon>Pentapetalae</taxon>
        <taxon>asterids</taxon>
        <taxon>lamiids</taxon>
        <taxon>Lamiales</taxon>
        <taxon>Pedaliaceae</taxon>
        <taxon>Sesamum</taxon>
    </lineage>
</organism>
<evidence type="ECO:0000256" key="1">
    <source>
        <dbReference type="SAM" id="MobiDB-lite"/>
    </source>
</evidence>
<comment type="caution">
    <text evidence="3">The sequence shown here is derived from an EMBL/GenBank/DDBJ whole genome shotgun (WGS) entry which is preliminary data.</text>
</comment>